<dbReference type="EMBL" id="LAZR01042049">
    <property type="protein sequence ID" value="KKL10468.1"/>
    <property type="molecule type" value="Genomic_DNA"/>
</dbReference>
<organism evidence="1">
    <name type="scientific">marine sediment metagenome</name>
    <dbReference type="NCBI Taxonomy" id="412755"/>
    <lineage>
        <taxon>unclassified sequences</taxon>
        <taxon>metagenomes</taxon>
        <taxon>ecological metagenomes</taxon>
    </lineage>
</organism>
<name>A0A0F9DEQ6_9ZZZZ</name>
<comment type="caution">
    <text evidence="1">The sequence shown here is derived from an EMBL/GenBank/DDBJ whole genome shotgun (WGS) entry which is preliminary data.</text>
</comment>
<protein>
    <submittedName>
        <fullName evidence="1">Uncharacterized protein</fullName>
    </submittedName>
</protein>
<accession>A0A0F9DEQ6</accession>
<dbReference type="AlphaFoldDB" id="A0A0F9DEQ6"/>
<proteinExistence type="predicted"/>
<gene>
    <name evidence="1" type="ORF">LCGC14_2555510</name>
</gene>
<reference evidence="1" key="1">
    <citation type="journal article" date="2015" name="Nature">
        <title>Complex archaea that bridge the gap between prokaryotes and eukaryotes.</title>
        <authorList>
            <person name="Spang A."/>
            <person name="Saw J.H."/>
            <person name="Jorgensen S.L."/>
            <person name="Zaremba-Niedzwiedzka K."/>
            <person name="Martijn J."/>
            <person name="Lind A.E."/>
            <person name="van Eijk R."/>
            <person name="Schleper C."/>
            <person name="Guy L."/>
            <person name="Ettema T.J."/>
        </authorList>
    </citation>
    <scope>NUCLEOTIDE SEQUENCE</scope>
</reference>
<sequence>MWRTYNGVTHRQIIPINFGRFLSDELYGLDLTRFKSVTLKITNTATSTEFTTDITLSVIGFFLREGAGAFAGYLREEE</sequence>
<evidence type="ECO:0000313" key="1">
    <source>
        <dbReference type="EMBL" id="KKL10468.1"/>
    </source>
</evidence>
<feature type="non-terminal residue" evidence="1">
    <location>
        <position position="78"/>
    </location>
</feature>